<dbReference type="AlphaFoldDB" id="A0A1F8ESU3"/>
<protein>
    <submittedName>
        <fullName evidence="1">Restriction endonuclease</fullName>
    </submittedName>
</protein>
<dbReference type="Pfam" id="PF09568">
    <property type="entry name" value="RE_MjaI"/>
    <property type="match status" value="1"/>
</dbReference>
<keyword evidence="1" id="KW-0255">Endonuclease</keyword>
<dbReference type="GO" id="GO:0009036">
    <property type="term" value="F:type II site-specific deoxyribonuclease activity"/>
    <property type="evidence" value="ECO:0007669"/>
    <property type="project" value="InterPro"/>
</dbReference>
<dbReference type="GO" id="GO:0009307">
    <property type="term" value="P:DNA restriction-modification system"/>
    <property type="evidence" value="ECO:0007669"/>
    <property type="project" value="InterPro"/>
</dbReference>
<dbReference type="EMBL" id="MGJJ01000031">
    <property type="protein sequence ID" value="OGN03942.1"/>
    <property type="molecule type" value="Genomic_DNA"/>
</dbReference>
<name>A0A1F8ESU3_9BACT</name>
<dbReference type="Proteomes" id="UP000177419">
    <property type="component" value="Unassembled WGS sequence"/>
</dbReference>
<reference evidence="1 2" key="1">
    <citation type="journal article" date="2016" name="Nat. Commun.">
        <title>Thousands of microbial genomes shed light on interconnected biogeochemical processes in an aquifer system.</title>
        <authorList>
            <person name="Anantharaman K."/>
            <person name="Brown C.T."/>
            <person name="Hug L.A."/>
            <person name="Sharon I."/>
            <person name="Castelle C.J."/>
            <person name="Probst A.J."/>
            <person name="Thomas B.C."/>
            <person name="Singh A."/>
            <person name="Wilkins M.J."/>
            <person name="Karaoz U."/>
            <person name="Brodie E.L."/>
            <person name="Williams K.H."/>
            <person name="Hubbard S.S."/>
            <person name="Banfield J.F."/>
        </authorList>
    </citation>
    <scope>NUCLEOTIDE SEQUENCE [LARGE SCALE GENOMIC DNA]</scope>
</reference>
<organism evidence="1 2">
    <name type="scientific">Candidatus Yanofskybacteria bacterium RIFCSPHIGHO2_01_FULL_44_22</name>
    <dbReference type="NCBI Taxonomy" id="1802669"/>
    <lineage>
        <taxon>Bacteria</taxon>
        <taxon>Candidatus Yanofskyibacteriota</taxon>
    </lineage>
</organism>
<evidence type="ECO:0000313" key="1">
    <source>
        <dbReference type="EMBL" id="OGN03942.1"/>
    </source>
</evidence>
<dbReference type="STRING" id="1802669.A2746_01900"/>
<proteinExistence type="predicted"/>
<keyword evidence="1" id="KW-0378">Hydrolase</keyword>
<keyword evidence="1" id="KW-0540">Nuclease</keyword>
<accession>A0A1F8ESU3</accession>
<sequence length="204" mass="23337">MKTLKIDNKKLLELLNIELPKFTKYSGPLMNLANRFIGGTKPKVVGQMSELIKEFDGETFKEWENWYLKKYPEAIEAAVEKIAQMLINFKDVLEKISKASIKEWVRDLVIIKTFVGLKNQEAILKSVAEYFKTDYRTAKPAEESKGIDGFIGEKAVSIKPHTYLLKPELLEKIEAPIIVYEKTKTGLKISFPEDLIKQSPKSPV</sequence>
<dbReference type="InterPro" id="IPR019068">
    <property type="entry name" value="Restrct_endonuc_II_MjaI"/>
</dbReference>
<dbReference type="GO" id="GO:0003677">
    <property type="term" value="F:DNA binding"/>
    <property type="evidence" value="ECO:0007669"/>
    <property type="project" value="InterPro"/>
</dbReference>
<evidence type="ECO:0000313" key="2">
    <source>
        <dbReference type="Proteomes" id="UP000177419"/>
    </source>
</evidence>
<comment type="caution">
    <text evidence="1">The sequence shown here is derived from an EMBL/GenBank/DDBJ whole genome shotgun (WGS) entry which is preliminary data.</text>
</comment>
<gene>
    <name evidence="1" type="ORF">A2746_01900</name>
</gene>